<dbReference type="AlphaFoldDB" id="A0AAD4N7C3"/>
<dbReference type="Proteomes" id="UP001201812">
    <property type="component" value="Unassembled WGS sequence"/>
</dbReference>
<organism evidence="1 2">
    <name type="scientific">Ditylenchus destructor</name>
    <dbReference type="NCBI Taxonomy" id="166010"/>
    <lineage>
        <taxon>Eukaryota</taxon>
        <taxon>Metazoa</taxon>
        <taxon>Ecdysozoa</taxon>
        <taxon>Nematoda</taxon>
        <taxon>Chromadorea</taxon>
        <taxon>Rhabditida</taxon>
        <taxon>Tylenchina</taxon>
        <taxon>Tylenchomorpha</taxon>
        <taxon>Sphaerularioidea</taxon>
        <taxon>Anguinidae</taxon>
        <taxon>Anguininae</taxon>
        <taxon>Ditylenchus</taxon>
    </lineage>
</organism>
<proteinExistence type="predicted"/>
<dbReference type="EMBL" id="JAKKPZ010000010">
    <property type="protein sequence ID" value="KAI1716261.1"/>
    <property type="molecule type" value="Genomic_DNA"/>
</dbReference>
<sequence>MKAIKCWAIAKGGLKCAMAALEDPFPKKNRALSVSSAGLVFSSDEHSHHRWPLCPSKSSSHILPPLIRGRVIVDRVVYARRKAEVILFLFGDSSLRTNQLVAGGGCAENQTIIHNLQQQIIQSYPLSR</sequence>
<comment type="caution">
    <text evidence="1">The sequence shown here is derived from an EMBL/GenBank/DDBJ whole genome shotgun (WGS) entry which is preliminary data.</text>
</comment>
<keyword evidence="2" id="KW-1185">Reference proteome</keyword>
<accession>A0AAD4N7C3</accession>
<evidence type="ECO:0000313" key="2">
    <source>
        <dbReference type="Proteomes" id="UP001201812"/>
    </source>
</evidence>
<protein>
    <submittedName>
        <fullName evidence="1">Uncharacterized protein</fullName>
    </submittedName>
</protein>
<evidence type="ECO:0000313" key="1">
    <source>
        <dbReference type="EMBL" id="KAI1716261.1"/>
    </source>
</evidence>
<reference evidence="1" key="1">
    <citation type="submission" date="2022-01" db="EMBL/GenBank/DDBJ databases">
        <title>Genome Sequence Resource for Two Populations of Ditylenchus destructor, the Migratory Endoparasitic Phytonematode.</title>
        <authorList>
            <person name="Zhang H."/>
            <person name="Lin R."/>
            <person name="Xie B."/>
        </authorList>
    </citation>
    <scope>NUCLEOTIDE SEQUENCE</scope>
    <source>
        <strain evidence="1">BazhouSP</strain>
    </source>
</reference>
<gene>
    <name evidence="1" type="ORF">DdX_07300</name>
</gene>
<name>A0AAD4N7C3_9BILA</name>